<dbReference type="GO" id="GO:0005829">
    <property type="term" value="C:cytosol"/>
    <property type="evidence" value="ECO:0007669"/>
    <property type="project" value="TreeGrafter"/>
</dbReference>
<dbReference type="Pfam" id="PF02622">
    <property type="entry name" value="DUF179"/>
    <property type="match status" value="1"/>
</dbReference>
<comment type="caution">
    <text evidence="3">The sequence shown here is derived from an EMBL/GenBank/DDBJ whole genome shotgun (WGS) entry which is preliminary data.</text>
</comment>
<accession>A0A147I0F0</accession>
<dbReference type="RefSeq" id="WP_058756099.1">
    <property type="nucleotide sequence ID" value="NZ_LDTB01000046.1"/>
</dbReference>
<dbReference type="PANTHER" id="PTHR30327:SF1">
    <property type="entry name" value="UPF0301 PROTEIN YQGE"/>
    <property type="match status" value="1"/>
</dbReference>
<dbReference type="HAMAP" id="MF_00758">
    <property type="entry name" value="UPF0301"/>
    <property type="match status" value="1"/>
</dbReference>
<sequence length="186" mass="19647">MEQATFLTGQFLLAMPGIGDTRFDRSVIAMCSHDANGALGVGVGAVVSGLGLHEVLEQLEIAPGVAPDAPVHFGGPVEPRRGFVLHSLDWGGQDTLDVAGRWALSGTLDVLRAIAAGTGPTRWLVALGYAGWGPGQLEEELTRHGWLNVADVPDMLFDTPVQKRWTRGFATAGVDPRLLSSQSGHS</sequence>
<reference evidence="3 4" key="1">
    <citation type="journal article" date="2016" name="Front. Microbiol.">
        <title>Genomic Resource of Rice Seed Associated Bacteria.</title>
        <authorList>
            <person name="Midha S."/>
            <person name="Bansal K."/>
            <person name="Sharma S."/>
            <person name="Kumar N."/>
            <person name="Patil P.P."/>
            <person name="Chaudhry V."/>
            <person name="Patil P.B."/>
        </authorList>
    </citation>
    <scope>NUCLEOTIDE SEQUENCE [LARGE SCALE GENOMIC DNA]</scope>
    <source>
        <strain evidence="3 4">NS334</strain>
    </source>
</reference>
<keyword evidence="4" id="KW-1185">Reference proteome</keyword>
<gene>
    <name evidence="3" type="ORF">NS334_11515</name>
</gene>
<dbReference type="OrthoDB" id="9807486at2"/>
<dbReference type="PANTHER" id="PTHR30327">
    <property type="entry name" value="UNCHARACTERIZED PROTEIN YQGE"/>
    <property type="match status" value="1"/>
</dbReference>
<dbReference type="PATRIC" id="fig|869719.3.peg.2246"/>
<evidence type="ECO:0000256" key="1">
    <source>
        <dbReference type="ARBA" id="ARBA00009600"/>
    </source>
</evidence>
<dbReference type="InterPro" id="IPR003774">
    <property type="entry name" value="AlgH-like"/>
</dbReference>
<dbReference type="Proteomes" id="UP000074310">
    <property type="component" value="Unassembled WGS sequence"/>
</dbReference>
<dbReference type="Gene3D" id="3.40.1740.10">
    <property type="entry name" value="VC0467-like"/>
    <property type="match status" value="1"/>
</dbReference>
<dbReference type="EMBL" id="LDTB01000046">
    <property type="protein sequence ID" value="KTT70852.1"/>
    <property type="molecule type" value="Genomic_DNA"/>
</dbReference>
<dbReference type="SUPFAM" id="SSF143456">
    <property type="entry name" value="VC0467-like"/>
    <property type="match status" value="1"/>
</dbReference>
<organism evidence="3 4">
    <name type="scientific">Sphingomonas endophytica</name>
    <dbReference type="NCBI Taxonomy" id="869719"/>
    <lineage>
        <taxon>Bacteria</taxon>
        <taxon>Pseudomonadati</taxon>
        <taxon>Pseudomonadota</taxon>
        <taxon>Alphaproteobacteria</taxon>
        <taxon>Sphingomonadales</taxon>
        <taxon>Sphingomonadaceae</taxon>
        <taxon>Sphingomonas</taxon>
    </lineage>
</organism>
<evidence type="ECO:0000256" key="2">
    <source>
        <dbReference type="HAMAP-Rule" id="MF_00758"/>
    </source>
</evidence>
<protein>
    <recommendedName>
        <fullName evidence="2">UPF0301 protein NS334_11515</fullName>
    </recommendedName>
</protein>
<name>A0A147I0F0_9SPHN</name>
<evidence type="ECO:0000313" key="3">
    <source>
        <dbReference type="EMBL" id="KTT70852.1"/>
    </source>
</evidence>
<proteinExistence type="inferred from homology"/>
<evidence type="ECO:0000313" key="4">
    <source>
        <dbReference type="Proteomes" id="UP000074310"/>
    </source>
</evidence>
<dbReference type="AlphaFoldDB" id="A0A147I0F0"/>
<comment type="similarity">
    <text evidence="1 2">Belongs to the UPF0301 (AlgH) family.</text>
</comment>